<evidence type="ECO:0000256" key="4">
    <source>
        <dbReference type="ARBA" id="ARBA00023136"/>
    </source>
</evidence>
<protein>
    <submittedName>
        <fullName evidence="8">TolC family protein</fullName>
    </submittedName>
</protein>
<feature type="compositionally biased region" description="Basic and acidic residues" evidence="6">
    <location>
        <begin position="74"/>
        <end position="88"/>
    </location>
</feature>
<evidence type="ECO:0000256" key="3">
    <source>
        <dbReference type="ARBA" id="ARBA00022692"/>
    </source>
</evidence>
<evidence type="ECO:0000256" key="5">
    <source>
        <dbReference type="ARBA" id="ARBA00023237"/>
    </source>
</evidence>
<feature type="signal peptide" evidence="7">
    <location>
        <begin position="1"/>
        <end position="23"/>
    </location>
</feature>
<keyword evidence="7" id="KW-0732">Signal</keyword>
<feature type="chain" id="PRO_5046358593" evidence="7">
    <location>
        <begin position="24"/>
        <end position="401"/>
    </location>
</feature>
<evidence type="ECO:0000256" key="6">
    <source>
        <dbReference type="SAM" id="MobiDB-lite"/>
    </source>
</evidence>
<dbReference type="EMBL" id="JBHLWP010000015">
    <property type="protein sequence ID" value="MFC0253627.1"/>
    <property type="molecule type" value="Genomic_DNA"/>
</dbReference>
<sequence>MRTCRLSLYAIGAVLALPCWAVAAPPTLKQAFDAAWQRAPGARTAEARQDEALAARANAASWLAANPTLGLSQRADHGASERDQRESELSVSTPVWLPGQKSAREALAARSSEEAEAHLKATRLAVAGLVRTRIWEAATAQVTLEEKQDHLHHLEGFADEVQRRVKAGELARSDGLLAQQEVHAAEIEVLEARTAAAEALSRYHALTGLPELPPLEPEPLQESDAPANARLLAARASEQRARAALRLAEASRAAPPSIDLSMRREDERLLREPARSIGIAVQIPLGSAARNRSVEAQAQTAIATAAAEALEAHAHAGAELDMARARLANARSALVAARARATALHEHTALYEKAFRQGERGLADLLRSRALTHEADVAVARQHAALGLAHAQLNQASGILP</sequence>
<evidence type="ECO:0000256" key="7">
    <source>
        <dbReference type="SAM" id="SignalP"/>
    </source>
</evidence>
<evidence type="ECO:0000256" key="2">
    <source>
        <dbReference type="ARBA" id="ARBA00022452"/>
    </source>
</evidence>
<evidence type="ECO:0000313" key="8">
    <source>
        <dbReference type="EMBL" id="MFC0253627.1"/>
    </source>
</evidence>
<dbReference type="Gene3D" id="1.20.1600.10">
    <property type="entry name" value="Outer membrane efflux proteins (OEP)"/>
    <property type="match status" value="1"/>
</dbReference>
<comment type="caution">
    <text evidence="8">The sequence shown here is derived from an EMBL/GenBank/DDBJ whole genome shotgun (WGS) entry which is preliminary data.</text>
</comment>
<feature type="region of interest" description="Disordered" evidence="6">
    <location>
        <begin position="72"/>
        <end position="94"/>
    </location>
</feature>
<accession>A0ABV6FJB3</accession>
<gene>
    <name evidence="8" type="ORF">ACFFJK_17145</name>
</gene>
<keyword evidence="2" id="KW-1134">Transmembrane beta strand</keyword>
<dbReference type="Proteomes" id="UP001589773">
    <property type="component" value="Unassembled WGS sequence"/>
</dbReference>
<reference evidence="8 9" key="1">
    <citation type="submission" date="2024-09" db="EMBL/GenBank/DDBJ databases">
        <authorList>
            <person name="Sun Q."/>
            <person name="Mori K."/>
        </authorList>
    </citation>
    <scope>NUCLEOTIDE SEQUENCE [LARGE SCALE GENOMIC DNA]</scope>
    <source>
        <strain evidence="8 9">CCM 7792</strain>
    </source>
</reference>
<comment type="subcellular location">
    <subcellularLocation>
        <location evidence="1">Cell outer membrane</location>
    </subcellularLocation>
</comment>
<dbReference type="PANTHER" id="PTHR30026">
    <property type="entry name" value="OUTER MEMBRANE PROTEIN TOLC"/>
    <property type="match status" value="1"/>
</dbReference>
<evidence type="ECO:0000313" key="9">
    <source>
        <dbReference type="Proteomes" id="UP001589773"/>
    </source>
</evidence>
<evidence type="ECO:0000256" key="1">
    <source>
        <dbReference type="ARBA" id="ARBA00004442"/>
    </source>
</evidence>
<keyword evidence="4" id="KW-0472">Membrane</keyword>
<keyword evidence="5" id="KW-0998">Cell outer membrane</keyword>
<dbReference type="InterPro" id="IPR051906">
    <property type="entry name" value="TolC-like"/>
</dbReference>
<dbReference type="RefSeq" id="WP_379680747.1">
    <property type="nucleotide sequence ID" value="NZ_JBHLWP010000015.1"/>
</dbReference>
<proteinExistence type="predicted"/>
<name>A0ABV6FJB3_9BURK</name>
<dbReference type="SUPFAM" id="SSF56954">
    <property type="entry name" value="Outer membrane efflux proteins (OEP)"/>
    <property type="match status" value="1"/>
</dbReference>
<keyword evidence="9" id="KW-1185">Reference proteome</keyword>
<organism evidence="8 9">
    <name type="scientific">Massilia consociata</name>
    <dbReference type="NCBI Taxonomy" id="760117"/>
    <lineage>
        <taxon>Bacteria</taxon>
        <taxon>Pseudomonadati</taxon>
        <taxon>Pseudomonadota</taxon>
        <taxon>Betaproteobacteria</taxon>
        <taxon>Burkholderiales</taxon>
        <taxon>Oxalobacteraceae</taxon>
        <taxon>Telluria group</taxon>
        <taxon>Massilia</taxon>
    </lineage>
</organism>
<dbReference type="PANTHER" id="PTHR30026:SF20">
    <property type="entry name" value="OUTER MEMBRANE PROTEIN TOLC"/>
    <property type="match status" value="1"/>
</dbReference>
<keyword evidence="3" id="KW-0812">Transmembrane</keyword>